<keyword evidence="3" id="KW-1185">Reference proteome</keyword>
<dbReference type="Pfam" id="PF03083">
    <property type="entry name" value="MtN3_slv"/>
    <property type="match status" value="1"/>
</dbReference>
<evidence type="ECO:0000313" key="2">
    <source>
        <dbReference type="EMBL" id="VTU05880.1"/>
    </source>
</evidence>
<dbReference type="GeneID" id="86154620"/>
<gene>
    <name evidence="2" type="ORF">SAMEA1410922_00213</name>
</gene>
<organism evidence="2 3">
    <name type="scientific">Actinobacillus porcinus</name>
    <dbReference type="NCBI Taxonomy" id="51048"/>
    <lineage>
        <taxon>Bacteria</taxon>
        <taxon>Pseudomonadati</taxon>
        <taxon>Pseudomonadota</taxon>
        <taxon>Gammaproteobacteria</taxon>
        <taxon>Pasteurellales</taxon>
        <taxon>Pasteurellaceae</taxon>
        <taxon>Actinobacillus</taxon>
    </lineage>
</organism>
<protein>
    <recommendedName>
        <fullName evidence="4">Integral membrane protein</fullName>
    </recommendedName>
</protein>
<keyword evidence="1" id="KW-1133">Transmembrane helix</keyword>
<evidence type="ECO:0008006" key="4">
    <source>
        <dbReference type="Google" id="ProtNLM"/>
    </source>
</evidence>
<feature type="transmembrane region" description="Helical" evidence="1">
    <location>
        <begin position="6"/>
        <end position="25"/>
    </location>
</feature>
<feature type="transmembrane region" description="Helical" evidence="1">
    <location>
        <begin position="37"/>
        <end position="58"/>
    </location>
</feature>
<reference evidence="2 3" key="1">
    <citation type="submission" date="2019-05" db="EMBL/GenBank/DDBJ databases">
        <authorList>
            <consortium name="Pathogen Informatics"/>
        </authorList>
    </citation>
    <scope>NUCLEOTIDE SEQUENCE [LARGE SCALE GENOMIC DNA]</scope>
    <source>
        <strain evidence="2 3">NM319</strain>
    </source>
</reference>
<name>A0ABY6TIM5_9PAST</name>
<comment type="caution">
    <text evidence="2">The sequence shown here is derived from an EMBL/GenBank/DDBJ whole genome shotgun (WGS) entry which is preliminary data.</text>
</comment>
<sequence length="85" mass="9424">MNERYLSILGWIATFTAVCMYVSYLEQINLNLAGMKGGLIQPIATAINCFLWVTYGLMKEKRDYPVALANPPGVILGLTAFFTAM</sequence>
<keyword evidence="1" id="KW-0472">Membrane</keyword>
<dbReference type="InterPro" id="IPR004316">
    <property type="entry name" value="SWEET_rpt"/>
</dbReference>
<dbReference type="RefSeq" id="WP_135709080.1">
    <property type="nucleotide sequence ID" value="NZ_CABFKI010000001.1"/>
</dbReference>
<dbReference type="EMBL" id="CABFKI010000001">
    <property type="protein sequence ID" value="VTU05880.1"/>
    <property type="molecule type" value="Genomic_DNA"/>
</dbReference>
<proteinExistence type="predicted"/>
<evidence type="ECO:0000256" key="1">
    <source>
        <dbReference type="SAM" id="Phobius"/>
    </source>
</evidence>
<dbReference type="Proteomes" id="UP000308167">
    <property type="component" value="Unassembled WGS sequence"/>
</dbReference>
<keyword evidence="1" id="KW-0812">Transmembrane</keyword>
<feature type="transmembrane region" description="Helical" evidence="1">
    <location>
        <begin position="64"/>
        <end position="84"/>
    </location>
</feature>
<evidence type="ECO:0000313" key="3">
    <source>
        <dbReference type="Proteomes" id="UP000308167"/>
    </source>
</evidence>
<dbReference type="Gene3D" id="1.20.1280.290">
    <property type="match status" value="1"/>
</dbReference>
<accession>A0ABY6TIM5</accession>